<dbReference type="EMBL" id="JAPHNL010000097">
    <property type="protein sequence ID" value="MCX3060284.1"/>
    <property type="molecule type" value="Genomic_DNA"/>
</dbReference>
<keyword evidence="3" id="KW-0902">Two-component regulatory system</keyword>
<dbReference type="PANTHER" id="PTHR24421:SF63">
    <property type="entry name" value="SENSOR HISTIDINE KINASE DESK"/>
    <property type="match status" value="1"/>
</dbReference>
<evidence type="ECO:0000256" key="1">
    <source>
        <dbReference type="ARBA" id="ARBA00022679"/>
    </source>
</evidence>
<evidence type="ECO:0000313" key="8">
    <source>
        <dbReference type="Proteomes" id="UP001163064"/>
    </source>
</evidence>
<sequence>MEPRETPEPGRDPQRWSQGWRRTGLGTGMLAYPVITATGVAQYTSGAAELTGHLLVAAFCVCYLLALSAVGRGHRRTPALAYAVLTALFLATLPFARAYAFFLATVIVSFAALRWRRHAALIVGAGALAAIVVPWAVRPWHEGPGWMEAVALVFTALTVYAFGELAQSHRSLVEARAEVARLASQAERDRIARDLHDLLGHSLTVITVKSGLARKLAASGSPRAVDEITEVEQLSRRALADVRAAVTGYREVTLAGELARGRELLRAAGVAADLPTATDAVSPDRQELFGWTVREGLTNVVRHARASRCTVEVTATSVEIRDDGAAAPAPASGTGGNGLAGLRERVAQAGGTVDAGPARPRGWRLRVTVPEGPVTRRASGAAEGPEAAGVPAVPARPAIPGTPEALAPDQTPETRRTPEACSAPAAGACEGVEIPVTPGTWEAGEATRATGGVGATGGIGVEAPVADVPAPPDAQSRKGGSV</sequence>
<feature type="region of interest" description="Disordered" evidence="4">
    <location>
        <begin position="371"/>
        <end position="426"/>
    </location>
</feature>
<reference evidence="7" key="1">
    <citation type="submission" date="2022-10" db="EMBL/GenBank/DDBJ databases">
        <title>Streptomyces beihaiensis sp. nov., a chitin degrading actinobacterium, isolated from shrimp pond soil.</title>
        <authorList>
            <person name="Xie J."/>
            <person name="Shen N."/>
        </authorList>
    </citation>
    <scope>NUCLEOTIDE SEQUENCE</scope>
    <source>
        <strain evidence="7">GXMU-J5</strain>
    </source>
</reference>
<keyword evidence="2 7" id="KW-0418">Kinase</keyword>
<dbReference type="RefSeq" id="WP_266598774.1">
    <property type="nucleotide sequence ID" value="NZ_JAPHNL010000097.1"/>
</dbReference>
<feature type="transmembrane region" description="Helical" evidence="5">
    <location>
        <begin position="24"/>
        <end position="44"/>
    </location>
</feature>
<keyword evidence="5" id="KW-1133">Transmembrane helix</keyword>
<feature type="transmembrane region" description="Helical" evidence="5">
    <location>
        <begin position="149"/>
        <end position="166"/>
    </location>
</feature>
<feature type="transmembrane region" description="Helical" evidence="5">
    <location>
        <begin position="119"/>
        <end position="137"/>
    </location>
</feature>
<evidence type="ECO:0000256" key="3">
    <source>
        <dbReference type="ARBA" id="ARBA00023012"/>
    </source>
</evidence>
<keyword evidence="8" id="KW-1185">Reference proteome</keyword>
<dbReference type="InterPro" id="IPR036890">
    <property type="entry name" value="HATPase_C_sf"/>
</dbReference>
<feature type="transmembrane region" description="Helical" evidence="5">
    <location>
        <begin position="82"/>
        <end position="113"/>
    </location>
</feature>
<proteinExistence type="predicted"/>
<protein>
    <submittedName>
        <fullName evidence="7">Histidine kinase</fullName>
    </submittedName>
</protein>
<evidence type="ECO:0000256" key="2">
    <source>
        <dbReference type="ARBA" id="ARBA00022777"/>
    </source>
</evidence>
<feature type="domain" description="Signal transduction histidine kinase subgroup 3 dimerisation and phosphoacceptor" evidence="6">
    <location>
        <begin position="187"/>
        <end position="253"/>
    </location>
</feature>
<dbReference type="CDD" id="cd16917">
    <property type="entry name" value="HATPase_UhpB-NarQ-NarX-like"/>
    <property type="match status" value="1"/>
</dbReference>
<dbReference type="Proteomes" id="UP001163064">
    <property type="component" value="Unassembled WGS sequence"/>
</dbReference>
<evidence type="ECO:0000259" key="6">
    <source>
        <dbReference type="Pfam" id="PF07730"/>
    </source>
</evidence>
<feature type="compositionally biased region" description="Low complexity" evidence="4">
    <location>
        <begin position="377"/>
        <end position="401"/>
    </location>
</feature>
<organism evidence="7 8">
    <name type="scientific">Streptomyces beihaiensis</name>
    <dbReference type="NCBI Taxonomy" id="2984495"/>
    <lineage>
        <taxon>Bacteria</taxon>
        <taxon>Bacillati</taxon>
        <taxon>Actinomycetota</taxon>
        <taxon>Actinomycetes</taxon>
        <taxon>Kitasatosporales</taxon>
        <taxon>Streptomycetaceae</taxon>
        <taxon>Streptomyces</taxon>
    </lineage>
</organism>
<evidence type="ECO:0000256" key="5">
    <source>
        <dbReference type="SAM" id="Phobius"/>
    </source>
</evidence>
<feature type="region of interest" description="Disordered" evidence="4">
    <location>
        <begin position="442"/>
        <end position="482"/>
    </location>
</feature>
<keyword evidence="5" id="KW-0472">Membrane</keyword>
<dbReference type="Pfam" id="PF07730">
    <property type="entry name" value="HisKA_3"/>
    <property type="match status" value="1"/>
</dbReference>
<evidence type="ECO:0000256" key="4">
    <source>
        <dbReference type="SAM" id="MobiDB-lite"/>
    </source>
</evidence>
<dbReference type="InterPro" id="IPR011712">
    <property type="entry name" value="Sig_transdc_His_kin_sub3_dim/P"/>
</dbReference>
<accession>A0ABT3TTB2</accession>
<feature type="transmembrane region" description="Helical" evidence="5">
    <location>
        <begin position="50"/>
        <end position="70"/>
    </location>
</feature>
<feature type="compositionally biased region" description="Gly residues" evidence="4">
    <location>
        <begin position="451"/>
        <end position="460"/>
    </location>
</feature>
<dbReference type="Gene3D" id="3.30.565.10">
    <property type="entry name" value="Histidine kinase-like ATPase, C-terminal domain"/>
    <property type="match status" value="1"/>
</dbReference>
<gene>
    <name evidence="7" type="ORF">OFY01_11070</name>
</gene>
<evidence type="ECO:0000313" key="7">
    <source>
        <dbReference type="EMBL" id="MCX3060284.1"/>
    </source>
</evidence>
<dbReference type="PANTHER" id="PTHR24421">
    <property type="entry name" value="NITRATE/NITRITE SENSOR PROTEIN NARX-RELATED"/>
    <property type="match status" value="1"/>
</dbReference>
<name>A0ABT3TTB2_9ACTN</name>
<dbReference type="Gene3D" id="1.20.5.1930">
    <property type="match status" value="1"/>
</dbReference>
<keyword evidence="1" id="KW-0808">Transferase</keyword>
<keyword evidence="5" id="KW-0812">Transmembrane</keyword>
<dbReference type="InterPro" id="IPR050482">
    <property type="entry name" value="Sensor_HK_TwoCompSys"/>
</dbReference>
<dbReference type="SUPFAM" id="SSF55874">
    <property type="entry name" value="ATPase domain of HSP90 chaperone/DNA topoisomerase II/histidine kinase"/>
    <property type="match status" value="1"/>
</dbReference>
<comment type="caution">
    <text evidence="7">The sequence shown here is derived from an EMBL/GenBank/DDBJ whole genome shotgun (WGS) entry which is preliminary data.</text>
</comment>
<dbReference type="GO" id="GO:0016301">
    <property type="term" value="F:kinase activity"/>
    <property type="evidence" value="ECO:0007669"/>
    <property type="project" value="UniProtKB-KW"/>
</dbReference>